<dbReference type="OrthoDB" id="6892979at2"/>
<name>A0A3G2HRD9_9BURK</name>
<dbReference type="KEGG" id="aaqu:D3M96_02900"/>
<evidence type="ECO:0000313" key="1">
    <source>
        <dbReference type="EMBL" id="AYN19575.1"/>
    </source>
</evidence>
<dbReference type="EMBL" id="CP032153">
    <property type="protein sequence ID" value="AYN19575.1"/>
    <property type="molecule type" value="Genomic_DNA"/>
</dbReference>
<gene>
    <name evidence="1" type="ORF">D3M96_02900</name>
</gene>
<proteinExistence type="predicted"/>
<dbReference type="AlphaFoldDB" id="A0A3G2HRD9"/>
<dbReference type="RefSeq" id="WP_121737977.1">
    <property type="nucleotide sequence ID" value="NZ_CP032153.1"/>
</dbReference>
<evidence type="ECO:0000313" key="2">
    <source>
        <dbReference type="Proteomes" id="UP000268070"/>
    </source>
</evidence>
<protein>
    <submittedName>
        <fullName evidence="1">Uncharacterized protein</fullName>
    </submittedName>
</protein>
<organism evidence="1 2">
    <name type="scientific">Alcaligenes aquatilis</name>
    <dbReference type="NCBI Taxonomy" id="323284"/>
    <lineage>
        <taxon>Bacteria</taxon>
        <taxon>Pseudomonadati</taxon>
        <taxon>Pseudomonadota</taxon>
        <taxon>Betaproteobacteria</taxon>
        <taxon>Burkholderiales</taxon>
        <taxon>Alcaligenaceae</taxon>
        <taxon>Alcaligenes</taxon>
    </lineage>
</organism>
<sequence>MSKHHFETVHKGYPITVELGWDRPMRYFFLVIHKPAELIDSAMKVECEDLLYSNWHEEDPFGHGLDYYRQVLRHFHIDVPESMFTEVQQDYIRNVGNRVVKHKADGSFTEAWP</sequence>
<dbReference type="Proteomes" id="UP000268070">
    <property type="component" value="Chromosome"/>
</dbReference>
<reference evidence="1 2" key="1">
    <citation type="submission" date="2018-09" db="EMBL/GenBank/DDBJ databases">
        <title>Complete genome sequence of the hydrocarbonoclastic bacterium Alcaligenes aquatilis QD168, isolated from a crude-oil polluted marine sediment of Central Chile.</title>
        <authorList>
            <person name="Duran R.E."/>
            <person name="Barra B."/>
            <person name="Salva-Serra F."/>
            <person name="Mendez V."/>
            <person name="Moore E.R.B."/>
            <person name="Seeger M."/>
        </authorList>
    </citation>
    <scope>NUCLEOTIDE SEQUENCE [LARGE SCALE GENOMIC DNA]</scope>
    <source>
        <strain evidence="1 2">QD168</strain>
    </source>
</reference>
<accession>A0A3G2HRD9</accession>